<feature type="transmembrane region" description="Helical" evidence="1">
    <location>
        <begin position="407"/>
        <end position="434"/>
    </location>
</feature>
<reference evidence="2" key="1">
    <citation type="submission" date="2023-03" db="EMBL/GenBank/DDBJ databases">
        <title>Massive genome expansion in bonnet fungi (Mycena s.s.) driven by repeated elements and novel gene families across ecological guilds.</title>
        <authorList>
            <consortium name="Lawrence Berkeley National Laboratory"/>
            <person name="Harder C.B."/>
            <person name="Miyauchi S."/>
            <person name="Viragh M."/>
            <person name="Kuo A."/>
            <person name="Thoen E."/>
            <person name="Andreopoulos B."/>
            <person name="Lu D."/>
            <person name="Skrede I."/>
            <person name="Drula E."/>
            <person name="Henrissat B."/>
            <person name="Morin E."/>
            <person name="Kohler A."/>
            <person name="Barry K."/>
            <person name="LaButti K."/>
            <person name="Morin E."/>
            <person name="Salamov A."/>
            <person name="Lipzen A."/>
            <person name="Mereny Z."/>
            <person name="Hegedus B."/>
            <person name="Baldrian P."/>
            <person name="Stursova M."/>
            <person name="Weitz H."/>
            <person name="Taylor A."/>
            <person name="Grigoriev I.V."/>
            <person name="Nagy L.G."/>
            <person name="Martin F."/>
            <person name="Kauserud H."/>
        </authorList>
    </citation>
    <scope>NUCLEOTIDE SEQUENCE</scope>
    <source>
        <strain evidence="2">9144</strain>
    </source>
</reference>
<dbReference type="AlphaFoldDB" id="A0AAD6V7V7"/>
<evidence type="ECO:0008006" key="4">
    <source>
        <dbReference type="Google" id="ProtNLM"/>
    </source>
</evidence>
<keyword evidence="1" id="KW-0812">Transmembrane</keyword>
<name>A0AAD6V7V7_9AGAR</name>
<keyword evidence="1" id="KW-0472">Membrane</keyword>
<accession>A0AAD6V7V7</accession>
<feature type="transmembrane region" description="Helical" evidence="1">
    <location>
        <begin position="15"/>
        <end position="38"/>
    </location>
</feature>
<comment type="caution">
    <text evidence="2">The sequence shown here is derived from an EMBL/GenBank/DDBJ whole genome shotgun (WGS) entry which is preliminary data.</text>
</comment>
<evidence type="ECO:0000313" key="2">
    <source>
        <dbReference type="EMBL" id="KAJ7205472.1"/>
    </source>
</evidence>
<dbReference type="EMBL" id="JARJCW010000043">
    <property type="protein sequence ID" value="KAJ7205472.1"/>
    <property type="molecule type" value="Genomic_DNA"/>
</dbReference>
<evidence type="ECO:0000313" key="3">
    <source>
        <dbReference type="Proteomes" id="UP001219525"/>
    </source>
</evidence>
<keyword evidence="1" id="KW-1133">Transmembrane helix</keyword>
<gene>
    <name evidence="2" type="ORF">GGX14DRAFT_500612</name>
</gene>
<proteinExistence type="predicted"/>
<sequence>MSRLPRLNYPVTRSFPGVIFSTAAFAGAGVILVFLFVINTALAGYETVTGFDSDFNVTQHLWYDAFLPSVAKTKPGTLCDARLLGLGDTITTNYTMFQYTISAIDTANAGDSGFSYQGWTLENCDITSLYVNGNAQTFIIDYTALITCKADANQILSGNDFSISARTDWSESLLAGSSGSPLGAQKALRNRQAGTYNASKDARGSVLNSVMVASSTEFASRIFAMLELSNHTTPLIVSFEADFPWCPASLGPDAPCATQVPPVNVTGLFLYLANGTLAQYSAGDPTSTTGPPTDDTAGIIANTVQAVYAAVRLDLGNLAPNNFLVNTTMIPQAILQTFPQTYPPLPGIALANESFLYSLLVNDGFFSEQSNKEYDIPGLLPLAAPGPAAIDGVYLCRFQRVKSPGSAFIAVLVATLSMFSSGWALFIVMAAAALKSRMPSANTCSEHASAGRMAHNSTYAAVHEKTQSEEE</sequence>
<dbReference type="Proteomes" id="UP001219525">
    <property type="component" value="Unassembled WGS sequence"/>
</dbReference>
<organism evidence="2 3">
    <name type="scientific">Mycena pura</name>
    <dbReference type="NCBI Taxonomy" id="153505"/>
    <lineage>
        <taxon>Eukaryota</taxon>
        <taxon>Fungi</taxon>
        <taxon>Dikarya</taxon>
        <taxon>Basidiomycota</taxon>
        <taxon>Agaricomycotina</taxon>
        <taxon>Agaricomycetes</taxon>
        <taxon>Agaricomycetidae</taxon>
        <taxon>Agaricales</taxon>
        <taxon>Marasmiineae</taxon>
        <taxon>Mycenaceae</taxon>
        <taxon>Mycena</taxon>
    </lineage>
</organism>
<keyword evidence="3" id="KW-1185">Reference proteome</keyword>
<evidence type="ECO:0000256" key="1">
    <source>
        <dbReference type="SAM" id="Phobius"/>
    </source>
</evidence>
<protein>
    <recommendedName>
        <fullName evidence="4">Transmembrane protein</fullName>
    </recommendedName>
</protein>